<proteinExistence type="predicted"/>
<gene>
    <name evidence="2" type="ORF">IAA22_06610</name>
</gene>
<dbReference type="Proteomes" id="UP000824029">
    <property type="component" value="Unassembled WGS sequence"/>
</dbReference>
<dbReference type="AlphaFoldDB" id="A0A9D2DKM0"/>
<evidence type="ECO:0000313" key="3">
    <source>
        <dbReference type="Proteomes" id="UP000824029"/>
    </source>
</evidence>
<protein>
    <recommendedName>
        <fullName evidence="4">Zinc-ribbon 15 domain-containing protein</fullName>
    </recommendedName>
</protein>
<feature type="transmembrane region" description="Helical" evidence="1">
    <location>
        <begin position="112"/>
        <end position="133"/>
    </location>
</feature>
<evidence type="ECO:0000256" key="1">
    <source>
        <dbReference type="SAM" id="Phobius"/>
    </source>
</evidence>
<reference evidence="2" key="1">
    <citation type="journal article" date="2021" name="PeerJ">
        <title>Extensive microbial diversity within the chicken gut microbiome revealed by metagenomics and culture.</title>
        <authorList>
            <person name="Gilroy R."/>
            <person name="Ravi A."/>
            <person name="Getino M."/>
            <person name="Pursley I."/>
            <person name="Horton D.L."/>
            <person name="Alikhan N.F."/>
            <person name="Baker D."/>
            <person name="Gharbi K."/>
            <person name="Hall N."/>
            <person name="Watson M."/>
            <person name="Adriaenssens E.M."/>
            <person name="Foster-Nyarko E."/>
            <person name="Jarju S."/>
            <person name="Secka A."/>
            <person name="Antonio M."/>
            <person name="Oren A."/>
            <person name="Chaudhuri R.R."/>
            <person name="La Ragione R."/>
            <person name="Hildebrand F."/>
            <person name="Pallen M.J."/>
        </authorList>
    </citation>
    <scope>NUCLEOTIDE SEQUENCE</scope>
    <source>
        <strain evidence="2">ChiHecolR3B27-1887</strain>
    </source>
</reference>
<evidence type="ECO:0008006" key="4">
    <source>
        <dbReference type="Google" id="ProtNLM"/>
    </source>
</evidence>
<keyword evidence="1" id="KW-0812">Transmembrane</keyword>
<sequence>MFIFYSDKVYVREDIWAGEAFCPTCGARNRLYLATEVSDIKLLCFIPILRFIQKRLIVCDSCKTVTQVSRADYKARLATQRARLLAGQFPANELARERAKLAQTSTRRMVKLVASSILLLATLALALAMLAGLDLPSDGEIPAVMALVASAVAFALSLKHLLYAERVNAAIDRALGRA</sequence>
<feature type="transmembrane region" description="Helical" evidence="1">
    <location>
        <begin position="139"/>
        <end position="158"/>
    </location>
</feature>
<keyword evidence="1" id="KW-0472">Membrane</keyword>
<organism evidence="2 3">
    <name type="scientific">Candidatus Olsenella stercoravium</name>
    <dbReference type="NCBI Taxonomy" id="2838713"/>
    <lineage>
        <taxon>Bacteria</taxon>
        <taxon>Bacillati</taxon>
        <taxon>Actinomycetota</taxon>
        <taxon>Coriobacteriia</taxon>
        <taxon>Coriobacteriales</taxon>
        <taxon>Atopobiaceae</taxon>
        <taxon>Olsenella</taxon>
    </lineage>
</organism>
<evidence type="ECO:0000313" key="2">
    <source>
        <dbReference type="EMBL" id="HIZ18761.1"/>
    </source>
</evidence>
<dbReference type="EMBL" id="DXBZ01000129">
    <property type="protein sequence ID" value="HIZ18761.1"/>
    <property type="molecule type" value="Genomic_DNA"/>
</dbReference>
<name>A0A9D2DKM0_9ACTN</name>
<accession>A0A9D2DKM0</accession>
<keyword evidence="1" id="KW-1133">Transmembrane helix</keyword>
<reference evidence="2" key="2">
    <citation type="submission" date="2021-04" db="EMBL/GenBank/DDBJ databases">
        <authorList>
            <person name="Gilroy R."/>
        </authorList>
    </citation>
    <scope>NUCLEOTIDE SEQUENCE</scope>
    <source>
        <strain evidence="2">ChiHecolR3B27-1887</strain>
    </source>
</reference>
<comment type="caution">
    <text evidence="2">The sequence shown here is derived from an EMBL/GenBank/DDBJ whole genome shotgun (WGS) entry which is preliminary data.</text>
</comment>